<dbReference type="AlphaFoldDB" id="A0A841PXZ4"/>
<accession>A0A841PXZ4</accession>
<proteinExistence type="predicted"/>
<dbReference type="EMBL" id="JACHEF010000008">
    <property type="protein sequence ID" value="MBB6413535.1"/>
    <property type="molecule type" value="Genomic_DNA"/>
</dbReference>
<evidence type="ECO:0000313" key="1">
    <source>
        <dbReference type="EMBL" id="MBB6413535.1"/>
    </source>
</evidence>
<protein>
    <submittedName>
        <fullName evidence="1">Uncharacterized protein</fullName>
    </submittedName>
</protein>
<evidence type="ECO:0000313" key="2">
    <source>
        <dbReference type="Proteomes" id="UP000556329"/>
    </source>
</evidence>
<sequence>MTSKLRLSKIARDPIVAAFLERCERDQCTQPAILAPRSPVLTDGATEKVRETVDA</sequence>
<reference evidence="1 2" key="1">
    <citation type="submission" date="2020-08" db="EMBL/GenBank/DDBJ databases">
        <title>Genomic Encyclopedia of Type Strains, Phase IV (KMG-IV): sequencing the most valuable type-strain genomes for metagenomic binning, comparative biology and taxonomic classification.</title>
        <authorList>
            <person name="Goeker M."/>
        </authorList>
    </citation>
    <scope>NUCLEOTIDE SEQUENCE [LARGE SCALE GENOMIC DNA]</scope>
    <source>
        <strain evidence="1 2">DSM 100039</strain>
    </source>
</reference>
<dbReference type="Proteomes" id="UP000556329">
    <property type="component" value="Unassembled WGS sequence"/>
</dbReference>
<name>A0A841PXZ4_9HYPH</name>
<keyword evidence="2" id="KW-1185">Reference proteome</keyword>
<organism evidence="1 2">
    <name type="scientific">Mesorhizobium sangaii</name>
    <dbReference type="NCBI Taxonomy" id="505389"/>
    <lineage>
        <taxon>Bacteria</taxon>
        <taxon>Pseudomonadati</taxon>
        <taxon>Pseudomonadota</taxon>
        <taxon>Alphaproteobacteria</taxon>
        <taxon>Hyphomicrobiales</taxon>
        <taxon>Phyllobacteriaceae</taxon>
        <taxon>Mesorhizobium</taxon>
    </lineage>
</organism>
<dbReference type="RefSeq" id="WP_184877434.1">
    <property type="nucleotide sequence ID" value="NZ_JACHEF010000008.1"/>
</dbReference>
<gene>
    <name evidence="1" type="ORF">HNQ71_006239</name>
</gene>
<comment type="caution">
    <text evidence="1">The sequence shown here is derived from an EMBL/GenBank/DDBJ whole genome shotgun (WGS) entry which is preliminary data.</text>
</comment>